<comment type="caution">
    <text evidence="1">The sequence shown here is derived from an EMBL/GenBank/DDBJ whole genome shotgun (WGS) entry which is preliminary data.</text>
</comment>
<organism evidence="1 2">
    <name type="scientific">Halteria grandinella</name>
    <dbReference type="NCBI Taxonomy" id="5974"/>
    <lineage>
        <taxon>Eukaryota</taxon>
        <taxon>Sar</taxon>
        <taxon>Alveolata</taxon>
        <taxon>Ciliophora</taxon>
        <taxon>Intramacronucleata</taxon>
        <taxon>Spirotrichea</taxon>
        <taxon>Stichotrichia</taxon>
        <taxon>Sporadotrichida</taxon>
        <taxon>Halteriidae</taxon>
        <taxon>Halteria</taxon>
    </lineage>
</organism>
<keyword evidence="2" id="KW-1185">Reference proteome</keyword>
<dbReference type="EMBL" id="RRYP01001967">
    <property type="protein sequence ID" value="TNV85271.1"/>
    <property type="molecule type" value="Genomic_DNA"/>
</dbReference>
<protein>
    <submittedName>
        <fullName evidence="1">Uncharacterized protein</fullName>
    </submittedName>
</protein>
<dbReference type="Proteomes" id="UP000785679">
    <property type="component" value="Unassembled WGS sequence"/>
</dbReference>
<dbReference type="AlphaFoldDB" id="A0A8J8P448"/>
<reference evidence="1" key="1">
    <citation type="submission" date="2019-06" db="EMBL/GenBank/DDBJ databases">
        <authorList>
            <person name="Zheng W."/>
        </authorList>
    </citation>
    <scope>NUCLEOTIDE SEQUENCE</scope>
    <source>
        <strain evidence="1">QDHG01</strain>
    </source>
</reference>
<sequence>MSFTYNPKDVDTLERFDHAKTSALEQDNVVFNPKTFTFEKKQYGSDLNPTNGSKLFLKNATGLMRRGQEILNQIETASRNASNHVTVIIEKVKKKVSKFSNMMKDVEKGNKAIKEQIEKYSHASNKRLCSRV</sequence>
<evidence type="ECO:0000313" key="1">
    <source>
        <dbReference type="EMBL" id="TNV85271.1"/>
    </source>
</evidence>
<proteinExistence type="predicted"/>
<gene>
    <name evidence="1" type="ORF">FGO68_gene3116</name>
</gene>
<name>A0A8J8P448_HALGN</name>
<accession>A0A8J8P448</accession>
<evidence type="ECO:0000313" key="2">
    <source>
        <dbReference type="Proteomes" id="UP000785679"/>
    </source>
</evidence>